<proteinExistence type="predicted"/>
<evidence type="ECO:0000313" key="1">
    <source>
        <dbReference type="EMBL" id="KKL88460.1"/>
    </source>
</evidence>
<reference evidence="1" key="1">
    <citation type="journal article" date="2015" name="Nature">
        <title>Complex archaea that bridge the gap between prokaryotes and eukaryotes.</title>
        <authorList>
            <person name="Spang A."/>
            <person name="Saw J.H."/>
            <person name="Jorgensen S.L."/>
            <person name="Zaremba-Niedzwiedzka K."/>
            <person name="Martijn J."/>
            <person name="Lind A.E."/>
            <person name="van Eijk R."/>
            <person name="Schleper C."/>
            <person name="Guy L."/>
            <person name="Ettema T.J."/>
        </authorList>
    </citation>
    <scope>NUCLEOTIDE SEQUENCE</scope>
</reference>
<organism evidence="1">
    <name type="scientific">marine sediment metagenome</name>
    <dbReference type="NCBI Taxonomy" id="412755"/>
    <lineage>
        <taxon>unclassified sequences</taxon>
        <taxon>metagenomes</taxon>
        <taxon>ecological metagenomes</taxon>
    </lineage>
</organism>
<sequence>MIEKKKYIEEMVPDLEKKHFARYEIQNEIIAAKRVKIPGKMFDRVGVFSSPLVKSKEDLEVYVKRARERLDSLPDDHENINATITFRKPQPESIIKDIISKHHINGFGVKIEGSHGFKTMTRYPIDKDFIKEAKKGIIETYHKNKELIKNISDPEKRKIAEQSLPGDFEELFEINRGIFALYCVGNSSNLKKCKTEEEIYVMDIGPVEVRDQLLQLETNLPRDVVVTQPGDLAYFVRKFLS</sequence>
<dbReference type="EMBL" id="LAZR01020557">
    <property type="protein sequence ID" value="KKL88460.1"/>
    <property type="molecule type" value="Genomic_DNA"/>
</dbReference>
<gene>
    <name evidence="1" type="ORF">LCGC14_1924470</name>
</gene>
<comment type="caution">
    <text evidence="1">The sequence shown here is derived from an EMBL/GenBank/DDBJ whole genome shotgun (WGS) entry which is preliminary data.</text>
</comment>
<protein>
    <submittedName>
        <fullName evidence="1">Uncharacterized protein</fullName>
    </submittedName>
</protein>
<name>A0A0F9I3P4_9ZZZZ</name>
<accession>A0A0F9I3P4</accession>
<dbReference type="AlphaFoldDB" id="A0A0F9I3P4"/>